<dbReference type="GeneID" id="106809364"/>
<feature type="region of interest" description="Disordered" evidence="1">
    <location>
        <begin position="211"/>
        <end position="275"/>
    </location>
</feature>
<dbReference type="RefSeq" id="XP_014667915.1">
    <property type="nucleotide sequence ID" value="XM_014812429.1"/>
</dbReference>
<sequence>MQTQTMSHARISVIRLLGSGCGNLRRRHLRVLAPVTFKTMSDLPTRDFSLSSRRLLPAGDSKPLVNIAALFGKSPQGGATAKRSRNSVAPSHKRESACGRVDDRDWVHNDDDAVVEADMRKFDLWVAEIEAFVAAGDRRVDAAEWDAFRSRLLAADPTRVKVIDGVVMKKCVHTLHHAVGESFIDYLRRDGGAPNLAVVAHYAALCGRCGDAARRSSPRTSSSRRATRCSTPRPVTSSRRRSARRRAGGTPSPSSRTASGRVDVVGRERTTPSRAARAFRARDLDTGWATIGEATRAGKSIQADVYEEWLRLCVAAR</sequence>
<feature type="compositionally biased region" description="Basic residues" evidence="1">
    <location>
        <begin position="238"/>
        <end position="247"/>
    </location>
</feature>
<evidence type="ECO:0000313" key="2">
    <source>
        <dbReference type="Proteomes" id="UP000695022"/>
    </source>
</evidence>
<reference evidence="3" key="1">
    <citation type="submission" date="2025-08" db="UniProtKB">
        <authorList>
            <consortium name="RefSeq"/>
        </authorList>
    </citation>
    <scope>IDENTIFICATION</scope>
</reference>
<feature type="compositionally biased region" description="Low complexity" evidence="1">
    <location>
        <begin position="218"/>
        <end position="237"/>
    </location>
</feature>
<organism evidence="2 3">
    <name type="scientific">Priapulus caudatus</name>
    <name type="common">Priapulid worm</name>
    <dbReference type="NCBI Taxonomy" id="37621"/>
    <lineage>
        <taxon>Eukaryota</taxon>
        <taxon>Metazoa</taxon>
        <taxon>Ecdysozoa</taxon>
        <taxon>Scalidophora</taxon>
        <taxon>Priapulida</taxon>
        <taxon>Priapulimorpha</taxon>
        <taxon>Priapulimorphida</taxon>
        <taxon>Priapulidae</taxon>
        <taxon>Priapulus</taxon>
    </lineage>
</organism>
<name>A0ABM1E6U4_PRICU</name>
<feature type="region of interest" description="Disordered" evidence="1">
    <location>
        <begin position="75"/>
        <end position="95"/>
    </location>
</feature>
<gene>
    <name evidence="3" type="primary">LOC106809364</name>
</gene>
<dbReference type="Proteomes" id="UP000695022">
    <property type="component" value="Unplaced"/>
</dbReference>
<accession>A0ABM1E6U4</accession>
<protein>
    <submittedName>
        <fullName evidence="3">Uncharacterized protein LOC106809364</fullName>
    </submittedName>
</protein>
<proteinExistence type="predicted"/>
<keyword evidence="2" id="KW-1185">Reference proteome</keyword>
<evidence type="ECO:0000256" key="1">
    <source>
        <dbReference type="SAM" id="MobiDB-lite"/>
    </source>
</evidence>
<evidence type="ECO:0000313" key="3">
    <source>
        <dbReference type="RefSeq" id="XP_014667915.1"/>
    </source>
</evidence>